<evidence type="ECO:0000313" key="2">
    <source>
        <dbReference type="EMBL" id="SIQ67773.1"/>
    </source>
</evidence>
<evidence type="ECO:0000256" key="1">
    <source>
        <dbReference type="SAM" id="Coils"/>
    </source>
</evidence>
<dbReference type="EMBL" id="FTNK01000003">
    <property type="protein sequence ID" value="SIQ67773.1"/>
    <property type="molecule type" value="Genomic_DNA"/>
</dbReference>
<dbReference type="RefSeq" id="WP_068582747.1">
    <property type="nucleotide sequence ID" value="NZ_FTNK01000003.1"/>
</dbReference>
<name>A0ABY1JS16_9BACL</name>
<proteinExistence type="predicted"/>
<protein>
    <submittedName>
        <fullName evidence="2">Uncharacterized protein</fullName>
    </submittedName>
</protein>
<keyword evidence="3" id="KW-1185">Reference proteome</keyword>
<comment type="caution">
    <text evidence="2">The sequence shown here is derived from an EMBL/GenBank/DDBJ whole genome shotgun (WGS) entry which is preliminary data.</text>
</comment>
<dbReference type="Proteomes" id="UP000186666">
    <property type="component" value="Unassembled WGS sequence"/>
</dbReference>
<gene>
    <name evidence="2" type="ORF">SAMN05421578_103319</name>
</gene>
<keyword evidence="1" id="KW-0175">Coiled coil</keyword>
<organism evidence="2 3">
    <name type="scientific">Paenibacillus macquariensis</name>
    <dbReference type="NCBI Taxonomy" id="948756"/>
    <lineage>
        <taxon>Bacteria</taxon>
        <taxon>Bacillati</taxon>
        <taxon>Bacillota</taxon>
        <taxon>Bacilli</taxon>
        <taxon>Bacillales</taxon>
        <taxon>Paenibacillaceae</taxon>
        <taxon>Paenibacillus</taxon>
    </lineage>
</organism>
<accession>A0ABY1JS16</accession>
<feature type="coiled-coil region" evidence="1">
    <location>
        <begin position="23"/>
        <end position="50"/>
    </location>
</feature>
<reference evidence="2 3" key="1">
    <citation type="submission" date="2017-01" db="EMBL/GenBank/DDBJ databases">
        <authorList>
            <person name="Varghese N."/>
            <person name="Submissions S."/>
        </authorList>
    </citation>
    <scope>NUCLEOTIDE SEQUENCE [LARGE SCALE GENOMIC DNA]</scope>
    <source>
        <strain evidence="2 3">ATCC 23464</strain>
    </source>
</reference>
<sequence length="92" mass="10762">MDKQLKEEKARKIIQMYTDANRYQMQTIELAKLKRELKEAQERESEFQGMVESIAAYASGVPKMEYQEIEDIINSAWLIIYGVPGMKECEPK</sequence>
<evidence type="ECO:0000313" key="3">
    <source>
        <dbReference type="Proteomes" id="UP000186666"/>
    </source>
</evidence>